<keyword evidence="4" id="KW-0686">Riboflavin biosynthesis</keyword>
<dbReference type="Proteomes" id="UP000074294">
    <property type="component" value="Unassembled WGS sequence"/>
</dbReference>
<keyword evidence="5" id="KW-0521">NADP</keyword>
<dbReference type="GO" id="GO:0050661">
    <property type="term" value="F:NADP binding"/>
    <property type="evidence" value="ECO:0007669"/>
    <property type="project" value="InterPro"/>
</dbReference>
<dbReference type="Gene3D" id="3.40.430.10">
    <property type="entry name" value="Dihydrofolate Reductase, subunit A"/>
    <property type="match status" value="1"/>
</dbReference>
<dbReference type="NCBIfam" id="TIGR00227">
    <property type="entry name" value="ribD_Cterm"/>
    <property type="match status" value="1"/>
</dbReference>
<proteinExistence type="inferred from homology"/>
<comment type="pathway">
    <text evidence="1">Cofactor biosynthesis; riboflavin biosynthesis.</text>
</comment>
<organism evidence="11 12">
    <name type="scientific">Hadarchaeum yellowstonense</name>
    <dbReference type="NCBI Taxonomy" id="1776334"/>
    <lineage>
        <taxon>Archaea</taxon>
        <taxon>Methanobacteriati</taxon>
        <taxon>Candidatus Hadarchaeota</taxon>
        <taxon>Candidatus Hadarchaeia</taxon>
        <taxon>Candidatus Hadarchaeales</taxon>
        <taxon>Candidatus Hadarchaeaceae</taxon>
        <taxon>Candidatus Hadarchaeum</taxon>
    </lineage>
</organism>
<dbReference type="AlphaFoldDB" id="A0A147JX05"/>
<comment type="subunit">
    <text evidence="3">Homodimer.</text>
</comment>
<dbReference type="EC" id="1.1.1.302" evidence="9"/>
<dbReference type="PANTHER" id="PTHR38011:SF7">
    <property type="entry name" value="2,5-DIAMINO-6-RIBOSYLAMINO-4(3H)-PYRIMIDINONE 5'-PHOSPHATE REDUCTASE"/>
    <property type="match status" value="1"/>
</dbReference>
<dbReference type="InterPro" id="IPR050765">
    <property type="entry name" value="Riboflavin_Biosynth_HTPR"/>
</dbReference>
<accession>A0A147JX05</accession>
<evidence type="ECO:0000259" key="10">
    <source>
        <dbReference type="Pfam" id="PF01872"/>
    </source>
</evidence>
<dbReference type="InterPro" id="IPR024072">
    <property type="entry name" value="DHFR-like_dom_sf"/>
</dbReference>
<sequence length="219" mass="23409">MARPYVILNAAMTLDGKIATSSGDSKISSEADLTRLHRLRSRVDAVMVGAGTILADNPSLTVRRVKGKNPIRVVVDGMARIPTDARVLDQSAKTIVAVLKAADEKKVEGLRRAGAEVLLFDGEQINLRSLLEELHRRGIRKLLLEGGSTLNWNMIAAGLVDEIQVTVAPRIVGGAAAKTLVGGAGFPTVKEGVKLRLSKITKVGSDVLLIYRVTGAKRD</sequence>
<protein>
    <recommendedName>
        <fullName evidence="9">2,5-diamino-6-(ribosylamino)-4(3H)-pyrimidinone 5'-phosphate reductase</fullName>
        <ecNumber evidence="9">1.1.1.302</ecNumber>
    </recommendedName>
</protein>
<dbReference type="STRING" id="1776334.APZ16_06320"/>
<dbReference type="InterPro" id="IPR002734">
    <property type="entry name" value="RibDG_C"/>
</dbReference>
<dbReference type="PANTHER" id="PTHR38011">
    <property type="entry name" value="DIHYDROFOLATE REDUCTASE FAMILY PROTEIN (AFU_ORTHOLOGUE AFUA_8G06820)"/>
    <property type="match status" value="1"/>
</dbReference>
<dbReference type="SUPFAM" id="SSF53597">
    <property type="entry name" value="Dihydrofolate reductase-like"/>
    <property type="match status" value="1"/>
</dbReference>
<dbReference type="InterPro" id="IPR011549">
    <property type="entry name" value="RibD_C"/>
</dbReference>
<name>A0A147JX05_HADYE</name>
<dbReference type="GO" id="GO:0008703">
    <property type="term" value="F:5-amino-6-(5-phosphoribosylamino)uracil reductase activity"/>
    <property type="evidence" value="ECO:0007669"/>
    <property type="project" value="InterPro"/>
</dbReference>
<comment type="caution">
    <text evidence="11">The sequence shown here is derived from an EMBL/GenBank/DDBJ whole genome shotgun (WGS) entry which is preliminary data.</text>
</comment>
<dbReference type="NCBIfam" id="TIGR01508">
    <property type="entry name" value="rib_reduct_arch"/>
    <property type="match status" value="1"/>
</dbReference>
<dbReference type="EMBL" id="LQMQ01000030">
    <property type="protein sequence ID" value="KUO40971.1"/>
    <property type="molecule type" value="Genomic_DNA"/>
</dbReference>
<evidence type="ECO:0000256" key="2">
    <source>
        <dbReference type="ARBA" id="ARBA00009723"/>
    </source>
</evidence>
<evidence type="ECO:0000313" key="11">
    <source>
        <dbReference type="EMBL" id="KUO40971.1"/>
    </source>
</evidence>
<feature type="domain" description="Bacterial bifunctional deaminase-reductase C-terminal" evidence="10">
    <location>
        <begin position="4"/>
        <end position="209"/>
    </location>
</feature>
<comment type="catalytic activity">
    <reaction evidence="7">
        <text>2,5-diamino-6-(1-D-ribitylamino)pyrimidin-4(3H)-one 5'-phosphate + NAD(+) = 2,5-diamino-6-(1-D-ribosylamino)pyrimidin-4(3H)-one 5'-phosphate + NADH + H(+)</text>
        <dbReference type="Rhea" id="RHEA:27274"/>
        <dbReference type="ChEBI" id="CHEBI:15378"/>
        <dbReference type="ChEBI" id="CHEBI:57540"/>
        <dbReference type="ChEBI" id="CHEBI:57945"/>
        <dbReference type="ChEBI" id="CHEBI:58890"/>
        <dbReference type="ChEBI" id="CHEBI:59545"/>
        <dbReference type="EC" id="1.1.1.302"/>
    </reaction>
</comment>
<evidence type="ECO:0000256" key="3">
    <source>
        <dbReference type="ARBA" id="ARBA00011738"/>
    </source>
</evidence>
<dbReference type="Pfam" id="PF01872">
    <property type="entry name" value="RibD_C"/>
    <property type="match status" value="1"/>
</dbReference>
<gene>
    <name evidence="11" type="ORF">APZ16_06320</name>
</gene>
<evidence type="ECO:0000256" key="8">
    <source>
        <dbReference type="ARBA" id="ARBA00049020"/>
    </source>
</evidence>
<evidence type="ECO:0000313" key="12">
    <source>
        <dbReference type="Proteomes" id="UP000074294"/>
    </source>
</evidence>
<reference evidence="11 12" key="1">
    <citation type="journal article" date="2016" name="Nat. Microbiol.">
        <title>Genomic inference of the metabolism of cosmopolitan subsurface Archaea, Hadesarchaea.</title>
        <authorList>
            <person name="Baker B.J."/>
            <person name="Saw J.H."/>
            <person name="Lind A.E."/>
            <person name="Lazar C.S."/>
            <person name="Hinrichs K.-U."/>
            <person name="Teske A.P."/>
            <person name="Ettema T.J."/>
        </authorList>
    </citation>
    <scope>NUCLEOTIDE SEQUENCE [LARGE SCALE GENOMIC DNA]</scope>
</reference>
<evidence type="ECO:0000256" key="1">
    <source>
        <dbReference type="ARBA" id="ARBA00005104"/>
    </source>
</evidence>
<evidence type="ECO:0000256" key="4">
    <source>
        <dbReference type="ARBA" id="ARBA00022619"/>
    </source>
</evidence>
<comment type="similarity">
    <text evidence="2">Belongs to the HTP reductase family.</text>
</comment>
<dbReference type="InterPro" id="IPR006401">
    <property type="entry name" value="Rib_reduct_arc"/>
</dbReference>
<evidence type="ECO:0000256" key="9">
    <source>
        <dbReference type="NCBIfam" id="TIGR01508"/>
    </source>
</evidence>
<keyword evidence="6" id="KW-0560">Oxidoreductase</keyword>
<dbReference type="UniPathway" id="UPA00275"/>
<dbReference type="GO" id="GO:0009231">
    <property type="term" value="P:riboflavin biosynthetic process"/>
    <property type="evidence" value="ECO:0007669"/>
    <property type="project" value="UniProtKB-UniPathway"/>
</dbReference>
<evidence type="ECO:0000256" key="6">
    <source>
        <dbReference type="ARBA" id="ARBA00023002"/>
    </source>
</evidence>
<evidence type="ECO:0000256" key="7">
    <source>
        <dbReference type="ARBA" id="ARBA00047550"/>
    </source>
</evidence>
<comment type="catalytic activity">
    <reaction evidence="8">
        <text>2,5-diamino-6-(1-D-ribitylamino)pyrimidin-4(3H)-one 5'-phosphate + NADP(+) = 2,5-diamino-6-(1-D-ribosylamino)pyrimidin-4(3H)-one 5'-phosphate + NADPH + H(+)</text>
        <dbReference type="Rhea" id="RHEA:27278"/>
        <dbReference type="ChEBI" id="CHEBI:15378"/>
        <dbReference type="ChEBI" id="CHEBI:57783"/>
        <dbReference type="ChEBI" id="CHEBI:58349"/>
        <dbReference type="ChEBI" id="CHEBI:58890"/>
        <dbReference type="ChEBI" id="CHEBI:59545"/>
        <dbReference type="EC" id="1.1.1.302"/>
    </reaction>
</comment>
<evidence type="ECO:0000256" key="5">
    <source>
        <dbReference type="ARBA" id="ARBA00022857"/>
    </source>
</evidence>